<dbReference type="Gene3D" id="2.60.40.10">
    <property type="entry name" value="Immunoglobulins"/>
    <property type="match status" value="1"/>
</dbReference>
<feature type="domain" description="Histidine kinase" evidence="6">
    <location>
        <begin position="884"/>
        <end position="1141"/>
    </location>
</feature>
<name>A0A2A2GDE2_9BACT</name>
<dbReference type="InterPro" id="IPR011110">
    <property type="entry name" value="Reg_prop"/>
</dbReference>
<evidence type="ECO:0000313" key="8">
    <source>
        <dbReference type="Proteomes" id="UP000218831"/>
    </source>
</evidence>
<dbReference type="Pfam" id="PF07495">
    <property type="entry name" value="Y_Y_Y"/>
    <property type="match status" value="1"/>
</dbReference>
<organism evidence="7 8">
    <name type="scientific">Fodinibius salipaludis</name>
    <dbReference type="NCBI Taxonomy" id="2032627"/>
    <lineage>
        <taxon>Bacteria</taxon>
        <taxon>Pseudomonadati</taxon>
        <taxon>Balneolota</taxon>
        <taxon>Balneolia</taxon>
        <taxon>Balneolales</taxon>
        <taxon>Balneolaceae</taxon>
        <taxon>Fodinibius</taxon>
    </lineage>
</organism>
<keyword evidence="7" id="KW-0418">Kinase</keyword>
<dbReference type="InterPro" id="IPR005467">
    <property type="entry name" value="His_kinase_dom"/>
</dbReference>
<accession>A0A2A2GDE2</accession>
<dbReference type="InterPro" id="IPR004358">
    <property type="entry name" value="Sig_transdc_His_kin-like_C"/>
</dbReference>
<evidence type="ECO:0000256" key="3">
    <source>
        <dbReference type="ARBA" id="ARBA00022553"/>
    </source>
</evidence>
<evidence type="ECO:0000256" key="1">
    <source>
        <dbReference type="ARBA" id="ARBA00000085"/>
    </source>
</evidence>
<dbReference type="PRINTS" id="PR00344">
    <property type="entry name" value="BCTRLSENSOR"/>
</dbReference>
<sequence>MKRLKKYVLVLFLKGVLFFIAALPAFSQVDSYQFAHLGLEDGLSQATVNSIVQDDKGFLWFGTVGGLNRYDGRQMIVYRSDLIDNNSLSDKQVTDICIDTNSDLWISTVNGLSFFNIRTEQFRLFYEKDGPQSISDNSVNGVHCDSDGTVWLATDQGLNKLTNKQKGTFKSLEIRGEQQNFRELYRDKKGILWVGSFGAGLYYLDPEEEQFVSSELPMLDEKIVTSIHEGHGYLWVGTEAGLFRINENRTKVIIYQNTVDDHASLSNDYVNDIYQDSQSNLWIGTQNGLNLYQPDRDEFIRLKADPKDDQSLKSNRINSIYEDRHNTLWIGTQSNGISKFSYHQKGIKHYSAYPDDENSISDNNIWDFVEDENDNIWIGTDEGLNRFDPDNEQFDHFYHDPDNPNSLSNNRIYNIEIDRHRNLWISTADGLNKFDPQTERTERYLYDPDDKNSISYNILWGVDIDSSGNIWIGTRGRGLNVLNPETETFVHYNHDPNDTESLGASYVSDVFIDSRGQIWVGTQNGLNLYEPETKTFKKFPHTSENPHSLDTGIVIDIQEDANGRLWVGTIMGANVLDIESHEVLKHISLKDGLPDDIIWGITEDERGNIYMGTTLGLAVWDSETKTFNNFDKRDGLQGNEFNAGAAFTSSSGEIYMGGTNGFNKFSPSDLTGNPNPPPVVITDFQLYNESVPIKDSIEEDGERRKLLDKSITYTDTLTLSYADNVISFEFAALNFTIPEKNQYAYKLEGFDEKWNYIGNRNFVTYTELPPGAYTFRVKASNNDGVWNEEGTSLALVITPPFWQTTWFYLISALFIVGLVFTGYRLRVRSIKEYSRRLEKEVADRTDELNKKNRDLKSTLKELEETKDELVEKAHKAGMADIASGVLHNVGNILNSVNTSATVIKDTVRQSKVERLSQANELLREHIDRVEEFIAENPKGKQLLNYYLKLEEPIQKEQQKMLKQSQRLSEKVDLISEVIAAQQSYAGASIEADQASLDEMVNDALTLQSGSIERHGLTIKKDLQPIEAITAHRTQLIHILVNIFKNAKEAMVENEPEEKVIRIKTWQEDNKVHLSISDNGHGIKKENIDKIFTQGFTTKNEGHGFGLHSCANYMQSMGGKIKVESNGKGRGATFILVFPSSTNGNNSYNEKS</sequence>
<feature type="coiled-coil region" evidence="4">
    <location>
        <begin position="834"/>
        <end position="879"/>
    </location>
</feature>
<keyword evidence="8" id="KW-1185">Reference proteome</keyword>
<dbReference type="Pfam" id="PF02518">
    <property type="entry name" value="HATPase_c"/>
    <property type="match status" value="1"/>
</dbReference>
<dbReference type="OrthoDB" id="9809670at2"/>
<dbReference type="FunFam" id="2.60.40.10:FF:000791">
    <property type="entry name" value="Two-component system sensor histidine kinase/response regulator"/>
    <property type="match status" value="1"/>
</dbReference>
<dbReference type="PANTHER" id="PTHR43547">
    <property type="entry name" value="TWO-COMPONENT HISTIDINE KINASE"/>
    <property type="match status" value="1"/>
</dbReference>
<evidence type="ECO:0000313" key="7">
    <source>
        <dbReference type="EMBL" id="PAU95561.1"/>
    </source>
</evidence>
<dbReference type="Proteomes" id="UP000218831">
    <property type="component" value="Unassembled WGS sequence"/>
</dbReference>
<dbReference type="PANTHER" id="PTHR43547:SF2">
    <property type="entry name" value="HYBRID SIGNAL TRANSDUCTION HISTIDINE KINASE C"/>
    <property type="match status" value="1"/>
</dbReference>
<dbReference type="PROSITE" id="PS50109">
    <property type="entry name" value="HIS_KIN"/>
    <property type="match status" value="1"/>
</dbReference>
<dbReference type="SUPFAM" id="SSF63829">
    <property type="entry name" value="Calcium-dependent phosphotriesterase"/>
    <property type="match status" value="4"/>
</dbReference>
<keyword evidence="3" id="KW-0597">Phosphoprotein</keyword>
<gene>
    <name evidence="7" type="ORF">CK503_00400</name>
</gene>
<keyword evidence="5" id="KW-1133">Transmembrane helix</keyword>
<dbReference type="InterPro" id="IPR013783">
    <property type="entry name" value="Ig-like_fold"/>
</dbReference>
<dbReference type="EMBL" id="NSKE01000001">
    <property type="protein sequence ID" value="PAU95561.1"/>
    <property type="molecule type" value="Genomic_DNA"/>
</dbReference>
<comment type="catalytic activity">
    <reaction evidence="1">
        <text>ATP + protein L-histidine = ADP + protein N-phospho-L-histidine.</text>
        <dbReference type="EC" id="2.7.13.3"/>
    </reaction>
</comment>
<dbReference type="Gene3D" id="1.10.287.130">
    <property type="match status" value="1"/>
</dbReference>
<keyword evidence="7" id="KW-0808">Transferase</keyword>
<keyword evidence="5" id="KW-0472">Membrane</keyword>
<protein>
    <recommendedName>
        <fullName evidence="2">histidine kinase</fullName>
        <ecNumber evidence="2">2.7.13.3</ecNumber>
    </recommendedName>
</protein>
<dbReference type="InterPro" id="IPR015943">
    <property type="entry name" value="WD40/YVTN_repeat-like_dom_sf"/>
</dbReference>
<comment type="caution">
    <text evidence="7">The sequence shown here is derived from an EMBL/GenBank/DDBJ whole genome shotgun (WGS) entry which is preliminary data.</text>
</comment>
<dbReference type="GO" id="GO:0000155">
    <property type="term" value="F:phosphorelay sensor kinase activity"/>
    <property type="evidence" value="ECO:0007669"/>
    <property type="project" value="TreeGrafter"/>
</dbReference>
<dbReference type="Gene3D" id="2.130.10.10">
    <property type="entry name" value="YVTN repeat-like/Quinoprotein amine dehydrogenase"/>
    <property type="match status" value="2"/>
</dbReference>
<evidence type="ECO:0000256" key="2">
    <source>
        <dbReference type="ARBA" id="ARBA00012438"/>
    </source>
</evidence>
<dbReference type="InterPro" id="IPR036890">
    <property type="entry name" value="HATPase_C_sf"/>
</dbReference>
<dbReference type="EC" id="2.7.13.3" evidence="2"/>
<keyword evidence="5" id="KW-0812">Transmembrane</keyword>
<keyword evidence="4" id="KW-0175">Coiled coil</keyword>
<dbReference type="RefSeq" id="WP_095604806.1">
    <property type="nucleotide sequence ID" value="NZ_NSKE01000001.1"/>
</dbReference>
<evidence type="ECO:0000259" key="6">
    <source>
        <dbReference type="PROSITE" id="PS50109"/>
    </source>
</evidence>
<dbReference type="SMART" id="SM00387">
    <property type="entry name" value="HATPase_c"/>
    <property type="match status" value="1"/>
</dbReference>
<dbReference type="InterPro" id="IPR003594">
    <property type="entry name" value="HATPase_dom"/>
</dbReference>
<evidence type="ECO:0000256" key="4">
    <source>
        <dbReference type="SAM" id="Coils"/>
    </source>
</evidence>
<evidence type="ECO:0000256" key="5">
    <source>
        <dbReference type="SAM" id="Phobius"/>
    </source>
</evidence>
<proteinExistence type="predicted"/>
<reference evidence="7 8" key="1">
    <citation type="submission" date="2017-08" db="EMBL/GenBank/DDBJ databases">
        <title>Aliifodinibius alkalisoli sp. nov., isolated from saline alkaline soil.</title>
        <authorList>
            <person name="Liu D."/>
            <person name="Zhang G."/>
        </authorList>
    </citation>
    <scope>NUCLEOTIDE SEQUENCE [LARGE SCALE GENOMIC DNA]</scope>
    <source>
        <strain evidence="7 8">WN023</strain>
    </source>
</reference>
<dbReference type="Pfam" id="PF07494">
    <property type="entry name" value="Reg_prop"/>
    <property type="match status" value="8"/>
</dbReference>
<dbReference type="SUPFAM" id="SSF55874">
    <property type="entry name" value="ATPase domain of HSP90 chaperone/DNA topoisomerase II/histidine kinase"/>
    <property type="match status" value="1"/>
</dbReference>
<dbReference type="InterPro" id="IPR011123">
    <property type="entry name" value="Y_Y_Y"/>
</dbReference>
<feature type="transmembrane region" description="Helical" evidence="5">
    <location>
        <begin position="806"/>
        <end position="825"/>
    </location>
</feature>
<dbReference type="AlphaFoldDB" id="A0A2A2GDE2"/>
<dbReference type="Gene3D" id="3.30.565.10">
    <property type="entry name" value="Histidine kinase-like ATPase, C-terminal domain"/>
    <property type="match status" value="1"/>
</dbReference>